<dbReference type="EMBL" id="UINC01120826">
    <property type="protein sequence ID" value="SVC95550.1"/>
    <property type="molecule type" value="Genomic_DNA"/>
</dbReference>
<feature type="non-terminal residue" evidence="2">
    <location>
        <position position="48"/>
    </location>
</feature>
<reference evidence="2" key="1">
    <citation type="submission" date="2018-05" db="EMBL/GenBank/DDBJ databases">
        <authorList>
            <person name="Lanie J.A."/>
            <person name="Ng W.-L."/>
            <person name="Kazmierczak K.M."/>
            <person name="Andrzejewski T.M."/>
            <person name="Davidsen T.M."/>
            <person name="Wayne K.J."/>
            <person name="Tettelin H."/>
            <person name="Glass J.I."/>
            <person name="Rusch D."/>
            <person name="Podicherti R."/>
            <person name="Tsui H.-C.T."/>
            <person name="Winkler M.E."/>
        </authorList>
    </citation>
    <scope>NUCLEOTIDE SEQUENCE</scope>
</reference>
<protein>
    <submittedName>
        <fullName evidence="2">Uncharacterized protein</fullName>
    </submittedName>
</protein>
<organism evidence="2">
    <name type="scientific">marine metagenome</name>
    <dbReference type="NCBI Taxonomy" id="408172"/>
    <lineage>
        <taxon>unclassified sequences</taxon>
        <taxon>metagenomes</taxon>
        <taxon>ecological metagenomes</taxon>
    </lineage>
</organism>
<evidence type="ECO:0000313" key="2">
    <source>
        <dbReference type="EMBL" id="SVC95550.1"/>
    </source>
</evidence>
<dbReference type="AlphaFoldDB" id="A0A382RDV0"/>
<name>A0A382RDV0_9ZZZZ</name>
<feature type="non-terminal residue" evidence="2">
    <location>
        <position position="1"/>
    </location>
</feature>
<accession>A0A382RDV0</accession>
<sequence>PRRSGGTTVGHGGLPRQGTRRRQPHPGNACLYRSHGRRQAASAQISAL</sequence>
<feature type="region of interest" description="Disordered" evidence="1">
    <location>
        <begin position="1"/>
        <end position="48"/>
    </location>
</feature>
<proteinExistence type="predicted"/>
<gene>
    <name evidence="2" type="ORF">METZ01_LOCUS348404</name>
</gene>
<evidence type="ECO:0000256" key="1">
    <source>
        <dbReference type="SAM" id="MobiDB-lite"/>
    </source>
</evidence>